<dbReference type="HOGENOM" id="CLU_1559870_0_0_10"/>
<name>B3JFH1_9BACT</name>
<reference evidence="1 2" key="1">
    <citation type="submission" date="2008-04" db="EMBL/GenBank/DDBJ databases">
        <title>Draft genome sequence of Bacteroides coprocola (DSM 17136).</title>
        <authorList>
            <person name="Sudarsanam P."/>
            <person name="Ley R."/>
            <person name="Guruge J."/>
            <person name="Turnbaugh P.J."/>
            <person name="Mahowald M."/>
            <person name="Liep D."/>
            <person name="Gordon J."/>
        </authorList>
    </citation>
    <scope>NUCLEOTIDE SEQUENCE [LARGE SCALE GENOMIC DNA]</scope>
    <source>
        <strain evidence="1 2">DSM 17136</strain>
    </source>
</reference>
<reference evidence="1 2" key="2">
    <citation type="submission" date="2008-04" db="EMBL/GenBank/DDBJ databases">
        <authorList>
            <person name="Fulton L."/>
            <person name="Clifton S."/>
            <person name="Fulton B."/>
            <person name="Xu J."/>
            <person name="Minx P."/>
            <person name="Pepin K.H."/>
            <person name="Johnson M."/>
            <person name="Thiruvilangam P."/>
            <person name="Bhonagiri V."/>
            <person name="Nash W.E."/>
            <person name="Mardis E.R."/>
            <person name="Wilson R.K."/>
        </authorList>
    </citation>
    <scope>NUCLEOTIDE SEQUENCE [LARGE SCALE GENOMIC DNA]</scope>
    <source>
        <strain evidence="1 2">DSM 17136</strain>
    </source>
</reference>
<proteinExistence type="predicted"/>
<dbReference type="Proteomes" id="UP000003146">
    <property type="component" value="Unassembled WGS sequence"/>
</dbReference>
<dbReference type="PROSITE" id="PS51257">
    <property type="entry name" value="PROKAR_LIPOPROTEIN"/>
    <property type="match status" value="1"/>
</dbReference>
<protein>
    <submittedName>
        <fullName evidence="1">Uncharacterized protein</fullName>
    </submittedName>
</protein>
<gene>
    <name evidence="1" type="ORF">BACCOP_00620</name>
</gene>
<sequence>MSMKIVYSMAVIICAAMWFGSCQNEELDYYPLEKKHLGETYTEYVMNNIISNDTVSRIALNFYPEEVTSLSYVDYDESTCIFTFHRGNTSRYRLSWDYETDGSYVEVQYGQNGMWYTVNEQKHSGEYLLTANDGMSVRMCIQGGGTMFSGDGLIKYSIAVTVNRFSIEEAD</sequence>
<evidence type="ECO:0000313" key="2">
    <source>
        <dbReference type="Proteomes" id="UP000003146"/>
    </source>
</evidence>
<comment type="caution">
    <text evidence="1">The sequence shown here is derived from an EMBL/GenBank/DDBJ whole genome shotgun (WGS) entry which is preliminary data.</text>
</comment>
<accession>B3JFH1</accession>
<dbReference type="AlphaFoldDB" id="B3JFH1"/>
<dbReference type="eggNOG" id="ENOG5032G89">
    <property type="taxonomic scope" value="Bacteria"/>
</dbReference>
<dbReference type="STRING" id="470145.BACCOP_00620"/>
<organism evidence="1 2">
    <name type="scientific">Phocaeicola coprocola DSM 17136</name>
    <dbReference type="NCBI Taxonomy" id="470145"/>
    <lineage>
        <taxon>Bacteria</taxon>
        <taxon>Pseudomonadati</taxon>
        <taxon>Bacteroidota</taxon>
        <taxon>Bacteroidia</taxon>
        <taxon>Bacteroidales</taxon>
        <taxon>Bacteroidaceae</taxon>
        <taxon>Phocaeicola</taxon>
    </lineage>
</organism>
<evidence type="ECO:0000313" key="1">
    <source>
        <dbReference type="EMBL" id="EDV02274.1"/>
    </source>
</evidence>
<dbReference type="EMBL" id="ABIY02000056">
    <property type="protein sequence ID" value="EDV02274.1"/>
    <property type="molecule type" value="Genomic_DNA"/>
</dbReference>